<gene>
    <name evidence="2" type="ORF">J2781_001919</name>
</gene>
<feature type="transmembrane region" description="Helical" evidence="1">
    <location>
        <begin position="38"/>
        <end position="55"/>
    </location>
</feature>
<reference evidence="2 3" key="1">
    <citation type="submission" date="2023-07" db="EMBL/GenBank/DDBJ databases">
        <title>Sorghum-associated microbial communities from plants grown in Nebraska, USA.</title>
        <authorList>
            <person name="Schachtman D."/>
        </authorList>
    </citation>
    <scope>NUCLEOTIDE SEQUENCE [LARGE SCALE GENOMIC DNA]</scope>
    <source>
        <strain evidence="2 3">DS1709</strain>
    </source>
</reference>
<dbReference type="Proteomes" id="UP001184853">
    <property type="component" value="Unassembled WGS sequence"/>
</dbReference>
<comment type="caution">
    <text evidence="2">The sequence shown here is derived from an EMBL/GenBank/DDBJ whole genome shotgun (WGS) entry which is preliminary data.</text>
</comment>
<keyword evidence="1" id="KW-0472">Membrane</keyword>
<evidence type="ECO:0000313" key="3">
    <source>
        <dbReference type="Proteomes" id="UP001184853"/>
    </source>
</evidence>
<evidence type="ECO:0008006" key="4">
    <source>
        <dbReference type="Google" id="ProtNLM"/>
    </source>
</evidence>
<evidence type="ECO:0000256" key="1">
    <source>
        <dbReference type="SAM" id="Phobius"/>
    </source>
</evidence>
<keyword evidence="1" id="KW-1133">Transmembrane helix</keyword>
<keyword evidence="1" id="KW-0812">Transmembrane</keyword>
<sequence>MKATLKKQYIITNQVLIALVSAVFGYNLYQAIANPEKSHLILSIILLAITCYVCKEYGYKTTKEKEEN</sequence>
<dbReference type="EMBL" id="JAVDQS010000004">
    <property type="protein sequence ID" value="MDR6404995.1"/>
    <property type="molecule type" value="Genomic_DNA"/>
</dbReference>
<dbReference type="RefSeq" id="WP_062163059.1">
    <property type="nucleotide sequence ID" value="NZ_JAVDQS010000004.1"/>
</dbReference>
<proteinExistence type="predicted"/>
<accession>A0ABU1LE39</accession>
<protein>
    <recommendedName>
        <fullName evidence="4">F0F1-ATPase subunit (Ca2+/Mg2+ transporter)</fullName>
    </recommendedName>
</protein>
<evidence type="ECO:0000313" key="2">
    <source>
        <dbReference type="EMBL" id="MDR6404995.1"/>
    </source>
</evidence>
<keyword evidence="3" id="KW-1185">Reference proteome</keyword>
<organism evidence="2 3">
    <name type="scientific">Chryseobacterium geocarposphaerae</name>
    <dbReference type="NCBI Taxonomy" id="1416776"/>
    <lineage>
        <taxon>Bacteria</taxon>
        <taxon>Pseudomonadati</taxon>
        <taxon>Bacteroidota</taxon>
        <taxon>Flavobacteriia</taxon>
        <taxon>Flavobacteriales</taxon>
        <taxon>Weeksellaceae</taxon>
        <taxon>Chryseobacterium group</taxon>
        <taxon>Chryseobacterium</taxon>
    </lineage>
</organism>
<feature type="transmembrane region" description="Helical" evidence="1">
    <location>
        <begin position="12"/>
        <end position="32"/>
    </location>
</feature>
<name>A0ABU1LE39_9FLAO</name>